<organism evidence="2 3">
    <name type="scientific">Flavobacterium profundi</name>
    <dbReference type="NCBI Taxonomy" id="1774945"/>
    <lineage>
        <taxon>Bacteria</taxon>
        <taxon>Pseudomonadati</taxon>
        <taxon>Bacteroidota</taxon>
        <taxon>Flavobacteriia</taxon>
        <taxon>Flavobacteriales</taxon>
        <taxon>Flavobacteriaceae</taxon>
        <taxon>Flavobacterium</taxon>
    </lineage>
</organism>
<dbReference type="OrthoDB" id="644302at2"/>
<evidence type="ECO:0000313" key="2">
    <source>
        <dbReference type="EMBL" id="MVO09153.1"/>
    </source>
</evidence>
<evidence type="ECO:0000313" key="3">
    <source>
        <dbReference type="Proteomes" id="UP000431264"/>
    </source>
</evidence>
<dbReference type="EMBL" id="WQLW01000005">
    <property type="protein sequence ID" value="MVO09153.1"/>
    <property type="molecule type" value="Genomic_DNA"/>
</dbReference>
<proteinExistence type="predicted"/>
<dbReference type="PROSITE" id="PS51257">
    <property type="entry name" value="PROKAR_LIPOPROTEIN"/>
    <property type="match status" value="1"/>
</dbReference>
<gene>
    <name evidence="2" type="ORF">GOQ30_08260</name>
</gene>
<dbReference type="AlphaFoldDB" id="A0A6I4IHG7"/>
<feature type="chain" id="PRO_5026024280" evidence="1">
    <location>
        <begin position="23"/>
        <end position="508"/>
    </location>
</feature>
<dbReference type="Proteomes" id="UP000431264">
    <property type="component" value="Unassembled WGS sequence"/>
</dbReference>
<dbReference type="RefSeq" id="WP_140997541.1">
    <property type="nucleotide sequence ID" value="NZ_VDCZ01000005.1"/>
</dbReference>
<sequence length="508" mass="57943">MKKKIISLIALTVSLFITSCSKNDELNETINNSDSFEIFEKDNNTYLKLKFSEAFINALNESYELRSLIKDESNKMFNNDYDVLYFLIKDKKIENNTTVEELITSKFLDNNDYLQLVSIFPKLTIFIPTLPENSFSSENWDINEVPAIGVRLNNSNDVPVIYKNGTKNIIKGGNIPAFPILIIKDNERIVTNLDKEFSNLETREFSIKTSNIRFKFLDNAFDKQRNTTNRTGLNANNLNPEVLNAYNTYLNADGWHRDMIYYDITPTSPNGQFKYNFQESVTTFRMIGNGMNAYNKLSDQSGDPSIKPALIGNQINTANNWTEGFFEFKINCLVNANNGVGEQITKYISVDPNDLFTVNRVRKNIFFYVVNSVSLKSINLNIPIFNWDLNQYASTIKISVEEVDLTETTTITDTRSVKFATNFSIEPSSGLLKKIGLKFGASLEQNATQTVQRSFTQGNDQLGDVIVNFADNIIINKYFDSASSSYKYNTREYESGWYSIGIEPMQVQ</sequence>
<keyword evidence="1" id="KW-0732">Signal</keyword>
<protein>
    <submittedName>
        <fullName evidence="2">Uncharacterized protein</fullName>
    </submittedName>
</protein>
<evidence type="ECO:0000256" key="1">
    <source>
        <dbReference type="SAM" id="SignalP"/>
    </source>
</evidence>
<keyword evidence="3" id="KW-1185">Reference proteome</keyword>
<reference evidence="3" key="1">
    <citation type="submission" date="2019-05" db="EMBL/GenBank/DDBJ databases">
        <title>Flavobacterium profundi sp. nov., isolated from a deep-sea seamount.</title>
        <authorList>
            <person name="Zhang D.-C."/>
        </authorList>
    </citation>
    <scope>NUCLEOTIDE SEQUENCE [LARGE SCALE GENOMIC DNA]</scope>
    <source>
        <strain evidence="3">TP390</strain>
    </source>
</reference>
<comment type="caution">
    <text evidence="2">The sequence shown here is derived from an EMBL/GenBank/DDBJ whole genome shotgun (WGS) entry which is preliminary data.</text>
</comment>
<feature type="signal peptide" evidence="1">
    <location>
        <begin position="1"/>
        <end position="22"/>
    </location>
</feature>
<accession>A0A6I4IHG7</accession>
<name>A0A6I4IHG7_9FLAO</name>